<dbReference type="Gene3D" id="3.30.565.10">
    <property type="entry name" value="Histidine kinase-like ATPase, C-terminal domain"/>
    <property type="match status" value="1"/>
</dbReference>
<dbReference type="InterPro" id="IPR036890">
    <property type="entry name" value="HATPase_C_sf"/>
</dbReference>
<dbReference type="CDD" id="cd16915">
    <property type="entry name" value="HATPase_DpiB-CitA-like"/>
    <property type="match status" value="1"/>
</dbReference>
<dbReference type="SMART" id="SM00387">
    <property type="entry name" value="HATPase_c"/>
    <property type="match status" value="1"/>
</dbReference>
<feature type="transmembrane region" description="Helical" evidence="14">
    <location>
        <begin position="42"/>
        <end position="61"/>
    </location>
</feature>
<accession>A0A0H2V5U2</accession>
<dbReference type="Gene3D" id="3.30.450.20">
    <property type="entry name" value="PAS domain"/>
    <property type="match status" value="2"/>
</dbReference>
<dbReference type="InterPro" id="IPR004358">
    <property type="entry name" value="Sig_transdc_His_kin-like_C"/>
</dbReference>
<dbReference type="EMBL" id="AE014075">
    <property type="protein sequence ID" value="AAN79183.1"/>
    <property type="molecule type" value="Genomic_DNA"/>
</dbReference>
<dbReference type="CDD" id="cd00130">
    <property type="entry name" value="PAS"/>
    <property type="match status" value="1"/>
</dbReference>
<dbReference type="GO" id="GO:0006355">
    <property type="term" value="P:regulation of DNA-templated transcription"/>
    <property type="evidence" value="ECO:0007669"/>
    <property type="project" value="InterPro"/>
</dbReference>
<dbReference type="SUPFAM" id="SSF55785">
    <property type="entry name" value="PYP-like sensor domain (PAS domain)"/>
    <property type="match status" value="1"/>
</dbReference>
<dbReference type="KEGG" id="ecc:c0710"/>
<feature type="transmembrane region" description="Helical" evidence="14">
    <location>
        <begin position="199"/>
        <end position="222"/>
    </location>
</feature>
<dbReference type="Proteomes" id="UP000001410">
    <property type="component" value="Chromosome"/>
</dbReference>
<keyword evidence="7 14" id="KW-0812">Transmembrane</keyword>
<keyword evidence="10" id="KW-0067">ATP-binding</keyword>
<evidence type="ECO:0000256" key="14">
    <source>
        <dbReference type="SAM" id="Phobius"/>
    </source>
</evidence>
<keyword evidence="6 16" id="KW-0808">Transferase</keyword>
<name>A0A0H2V5U2_ECOL6</name>
<dbReference type="InterPro" id="IPR016120">
    <property type="entry name" value="Sig_transdc_His_kin_SpoOB"/>
</dbReference>
<dbReference type="PROSITE" id="PS50109">
    <property type="entry name" value="HIS_KIN"/>
    <property type="match status" value="1"/>
</dbReference>
<evidence type="ECO:0000259" key="15">
    <source>
        <dbReference type="PROSITE" id="PS50109"/>
    </source>
</evidence>
<evidence type="ECO:0000256" key="11">
    <source>
        <dbReference type="ARBA" id="ARBA00022989"/>
    </source>
</evidence>
<keyword evidence="5" id="KW-0597">Phosphoprotein</keyword>
<dbReference type="InterPro" id="IPR013767">
    <property type="entry name" value="PAS_fold"/>
</dbReference>
<keyword evidence="4" id="KW-1003">Cell membrane</keyword>
<dbReference type="SUPFAM" id="SSF55874">
    <property type="entry name" value="ATPase domain of HSP90 chaperone/DNA topoisomerase II/histidine kinase"/>
    <property type="match status" value="1"/>
</dbReference>
<protein>
    <recommendedName>
        <fullName evidence="3">histidine kinase</fullName>
        <ecNumber evidence="3">2.7.13.3</ecNumber>
    </recommendedName>
</protein>
<dbReference type="EC" id="2.7.13.3" evidence="3"/>
<dbReference type="InterPro" id="IPR000014">
    <property type="entry name" value="PAS"/>
</dbReference>
<reference evidence="16 17" key="1">
    <citation type="journal article" date="2002" name="Proc. Natl. Acad. Sci. U.S.A.">
        <title>Extensive mosaic structure revealed by the complete genome sequence of uropathogenic Escherichia coli.</title>
        <authorList>
            <person name="Welch R.A."/>
            <person name="Burland V."/>
            <person name="Plunkett G.III."/>
            <person name="Redford P."/>
            <person name="Roesch P."/>
            <person name="Rasko D."/>
            <person name="Buckles E.L."/>
            <person name="Liou S.R."/>
            <person name="Boutin A."/>
            <person name="Hackett J."/>
            <person name="Stroud D."/>
            <person name="Mayhew G.F."/>
            <person name="Rose D.J."/>
            <person name="Zhou S."/>
            <person name="Schwartz D.C."/>
            <person name="Perna N.T."/>
            <person name="Mobley H.L."/>
            <person name="Donnenberg M.S."/>
            <person name="Blattner F.R."/>
        </authorList>
    </citation>
    <scope>NUCLEOTIDE SEQUENCE [LARGE SCALE GENOMIC DNA]</scope>
    <source>
        <strain evidence="17">CFT073 / ATCC 700928 / UPEC</strain>
    </source>
</reference>
<dbReference type="InterPro" id="IPR029151">
    <property type="entry name" value="Sensor-like_sf"/>
</dbReference>
<dbReference type="Pfam" id="PF02518">
    <property type="entry name" value="HATPase_c"/>
    <property type="match status" value="1"/>
</dbReference>
<evidence type="ECO:0000256" key="9">
    <source>
        <dbReference type="ARBA" id="ARBA00022777"/>
    </source>
</evidence>
<keyword evidence="17" id="KW-1185">Reference proteome</keyword>
<keyword evidence="11 14" id="KW-1133">Transmembrane helix</keyword>
<dbReference type="PANTHER" id="PTHR43547:SF10">
    <property type="entry name" value="SENSOR HISTIDINE KINASE DCUS"/>
    <property type="match status" value="1"/>
</dbReference>
<dbReference type="InterPro" id="IPR003594">
    <property type="entry name" value="HATPase_dom"/>
</dbReference>
<evidence type="ECO:0000256" key="2">
    <source>
        <dbReference type="ARBA" id="ARBA00004651"/>
    </source>
</evidence>
<dbReference type="AlphaFoldDB" id="A0A0H2V5U2"/>
<feature type="domain" description="Histidine kinase" evidence="15">
    <location>
        <begin position="364"/>
        <end position="561"/>
    </location>
</feature>
<dbReference type="Gene3D" id="1.10.287.130">
    <property type="match status" value="1"/>
</dbReference>
<dbReference type="FunFam" id="3.30.565.10:FF:000040">
    <property type="entry name" value="Sensor histidine kinase DpiB"/>
    <property type="match status" value="1"/>
</dbReference>
<proteinExistence type="predicted"/>
<evidence type="ECO:0000313" key="17">
    <source>
        <dbReference type="Proteomes" id="UP000001410"/>
    </source>
</evidence>
<keyword evidence="13 14" id="KW-0472">Membrane</keyword>
<evidence type="ECO:0000256" key="1">
    <source>
        <dbReference type="ARBA" id="ARBA00000085"/>
    </source>
</evidence>
<dbReference type="Pfam" id="PF00989">
    <property type="entry name" value="PAS"/>
    <property type="match status" value="1"/>
</dbReference>
<comment type="subcellular location">
    <subcellularLocation>
        <location evidence="2">Cell membrane</location>
        <topology evidence="2">Multi-pass membrane protein</topology>
    </subcellularLocation>
</comment>
<dbReference type="GO" id="GO:0005886">
    <property type="term" value="C:plasma membrane"/>
    <property type="evidence" value="ECO:0007669"/>
    <property type="project" value="UniProtKB-SubCell"/>
</dbReference>
<evidence type="ECO:0000256" key="4">
    <source>
        <dbReference type="ARBA" id="ARBA00022475"/>
    </source>
</evidence>
<dbReference type="SUPFAM" id="SSF103190">
    <property type="entry name" value="Sensory domain-like"/>
    <property type="match status" value="1"/>
</dbReference>
<dbReference type="PANTHER" id="PTHR43547">
    <property type="entry name" value="TWO-COMPONENT HISTIDINE KINASE"/>
    <property type="match status" value="1"/>
</dbReference>
<organism evidence="16 17">
    <name type="scientific">Escherichia coli O6:H1 (strain CFT073 / ATCC 700928 / UPEC)</name>
    <dbReference type="NCBI Taxonomy" id="199310"/>
    <lineage>
        <taxon>Bacteria</taxon>
        <taxon>Pseudomonadati</taxon>
        <taxon>Pseudomonadota</taxon>
        <taxon>Gammaproteobacteria</taxon>
        <taxon>Enterobacterales</taxon>
        <taxon>Enterobacteriaceae</taxon>
        <taxon>Escherichia</taxon>
    </lineage>
</organism>
<keyword evidence="12" id="KW-0902">Two-component regulatory system</keyword>
<evidence type="ECO:0000256" key="8">
    <source>
        <dbReference type="ARBA" id="ARBA00022741"/>
    </source>
</evidence>
<dbReference type="PRINTS" id="PR00344">
    <property type="entry name" value="BCTRLSENSOR"/>
</dbReference>
<evidence type="ECO:0000256" key="12">
    <source>
        <dbReference type="ARBA" id="ARBA00023012"/>
    </source>
</evidence>
<dbReference type="CDD" id="cd18773">
    <property type="entry name" value="PDC1_HK_sensor"/>
    <property type="match status" value="1"/>
</dbReference>
<dbReference type="InterPro" id="IPR005467">
    <property type="entry name" value="His_kinase_dom"/>
</dbReference>
<evidence type="ECO:0000313" key="16">
    <source>
        <dbReference type="EMBL" id="AAN79183.1"/>
    </source>
</evidence>
<dbReference type="SMART" id="SM00091">
    <property type="entry name" value="PAS"/>
    <property type="match status" value="1"/>
</dbReference>
<dbReference type="FunFam" id="3.30.450.20:FF:000018">
    <property type="entry name" value="Sensor histidine kinase DcuS"/>
    <property type="match status" value="1"/>
</dbReference>
<evidence type="ECO:0000256" key="13">
    <source>
        <dbReference type="ARBA" id="ARBA00023136"/>
    </source>
</evidence>
<dbReference type="SUPFAM" id="SSF55890">
    <property type="entry name" value="Sporulation response regulatory protein Spo0B"/>
    <property type="match status" value="1"/>
</dbReference>
<keyword evidence="8" id="KW-0547">Nucleotide-binding</keyword>
<dbReference type="SMR" id="A0A0H2V5U2"/>
<dbReference type="InterPro" id="IPR035965">
    <property type="entry name" value="PAS-like_dom_sf"/>
</dbReference>
<dbReference type="GO" id="GO:0000155">
    <property type="term" value="F:phosphorelay sensor kinase activity"/>
    <property type="evidence" value="ECO:0007669"/>
    <property type="project" value="InterPro"/>
</dbReference>
<dbReference type="HOGENOM" id="CLU_020211_11_2_6"/>
<dbReference type="InterPro" id="IPR033463">
    <property type="entry name" value="sCache_3"/>
</dbReference>
<evidence type="ECO:0000256" key="6">
    <source>
        <dbReference type="ARBA" id="ARBA00022679"/>
    </source>
</evidence>
<dbReference type="GO" id="GO:0005524">
    <property type="term" value="F:ATP binding"/>
    <property type="evidence" value="ECO:0007669"/>
    <property type="project" value="UniProtKB-KW"/>
</dbReference>
<gene>
    <name evidence="16" type="primary">citA</name>
    <name evidence="16" type="ordered locus">c0710</name>
</gene>
<keyword evidence="9 16" id="KW-0418">Kinase</keyword>
<evidence type="ECO:0000256" key="3">
    <source>
        <dbReference type="ARBA" id="ARBA00012438"/>
    </source>
</evidence>
<dbReference type="FunFam" id="1.10.287.130:FF:000020">
    <property type="entry name" value="Sensor histidine kinase DpiB"/>
    <property type="match status" value="1"/>
</dbReference>
<dbReference type="FunFam" id="3.30.450.20:FF:000049">
    <property type="entry name" value="Sensor histidine kinase DpiB"/>
    <property type="match status" value="1"/>
</dbReference>
<evidence type="ECO:0000256" key="10">
    <source>
        <dbReference type="ARBA" id="ARBA00022840"/>
    </source>
</evidence>
<sequence>MIQHFNYIRQRGSGQPARKTMLQLKENKQFAFFQRLAFPLRIFLLILVFSIFVIAALAQYFTASFEDYLTLHVRDMAMNQAKIIASNDSIISAVKTRDYKRLATIADKLQRDTDFDYVVIGDRHSIRLYHPNPEKIGYPMQFTKPGALEKGESYFITGKGSIGMAMRAKTPIFDDDGKVIGVVSIGYLVSKIDSWRAEFLLPMAGVFVVLLGILMLLSWFLAAHIRRQMMGMEPKQIARVVRQQEALFSSVYEGLIAVDPHGYITAINRNARKMLGLSSPGRQWLGKPIAEVVRPADFFTEQIDEKRQDVVANFNGLSVIANREAIRSGDDLLGAIISFRSKDEISTLNAQLTQIKQYVESLRTLRHEHLNWMSTLNGLLQMKEYDRVLAMVQGESQAQQQLIDSLREAFADRQVAGLLFGKVQRARELGLKMVIVPGSQLSQLPPGLDSTEFAAIVGNLLDNAFEASLRSDEGNKSVELFLSDEGDDVVIEVADQGCGVPESLRDKIFEQGVSTRADEPGEHGIGLYLIASYVTRCGGVITLEDNDPCGTLFSIYIPKVKPNDSSINPIDR</sequence>
<dbReference type="BRENDA" id="2.7.13.3">
    <property type="organism ID" value="2026"/>
</dbReference>
<dbReference type="STRING" id="199310.c0710"/>
<dbReference type="Pfam" id="PF17203">
    <property type="entry name" value="sCache_3_2"/>
    <property type="match status" value="1"/>
</dbReference>
<evidence type="ECO:0000256" key="5">
    <source>
        <dbReference type="ARBA" id="ARBA00022553"/>
    </source>
</evidence>
<dbReference type="NCBIfam" id="NF011627">
    <property type="entry name" value="PRK15053.1"/>
    <property type="match status" value="1"/>
</dbReference>
<evidence type="ECO:0000256" key="7">
    <source>
        <dbReference type="ARBA" id="ARBA00022692"/>
    </source>
</evidence>
<comment type="catalytic activity">
    <reaction evidence="1">
        <text>ATP + protein L-histidine = ADP + protein N-phospho-L-histidine.</text>
        <dbReference type="EC" id="2.7.13.3"/>
    </reaction>
</comment>
<dbReference type="eggNOG" id="COG3290">
    <property type="taxonomic scope" value="Bacteria"/>
</dbReference>